<dbReference type="EC" id="2.7.7.7" evidence="5"/>
<dbReference type="InterPro" id="IPR036397">
    <property type="entry name" value="RNaseH_sf"/>
</dbReference>
<keyword evidence="5" id="KW-0808">Transferase</keyword>
<dbReference type="EMBL" id="FIZX01000001">
    <property type="protein sequence ID" value="CZF77697.1"/>
    <property type="molecule type" value="Genomic_DNA"/>
</dbReference>
<dbReference type="NCBIfam" id="NF006602">
    <property type="entry name" value="PRK09146.1"/>
    <property type="match status" value="1"/>
</dbReference>
<evidence type="ECO:0000313" key="6">
    <source>
        <dbReference type="Proteomes" id="UP000071641"/>
    </source>
</evidence>
<dbReference type="CDD" id="cd06127">
    <property type="entry name" value="DEDDh"/>
    <property type="match status" value="1"/>
</dbReference>
<evidence type="ECO:0000256" key="1">
    <source>
        <dbReference type="ARBA" id="ARBA00022722"/>
    </source>
</evidence>
<protein>
    <submittedName>
        <fullName evidence="5">DNA polymerase III PolC-type</fullName>
        <ecNumber evidence="5">2.7.7.7</ecNumber>
    </submittedName>
</protein>
<keyword evidence="5" id="KW-0548">Nucleotidyltransferase</keyword>
<dbReference type="GO" id="GO:0008408">
    <property type="term" value="F:3'-5' exonuclease activity"/>
    <property type="evidence" value="ECO:0007669"/>
    <property type="project" value="TreeGrafter"/>
</dbReference>
<dbReference type="PANTHER" id="PTHR30231">
    <property type="entry name" value="DNA POLYMERASE III SUBUNIT EPSILON"/>
    <property type="match status" value="1"/>
</dbReference>
<dbReference type="InterPro" id="IPR012337">
    <property type="entry name" value="RNaseH-like_sf"/>
</dbReference>
<keyword evidence="1" id="KW-0540">Nuclease</keyword>
<dbReference type="SUPFAM" id="SSF53098">
    <property type="entry name" value="Ribonuclease H-like"/>
    <property type="match status" value="1"/>
</dbReference>
<keyword evidence="3" id="KW-0269">Exonuclease</keyword>
<dbReference type="Proteomes" id="UP000071641">
    <property type="component" value="Unassembled WGS sequence"/>
</dbReference>
<dbReference type="Gene3D" id="3.30.420.10">
    <property type="entry name" value="Ribonuclease H-like superfamily/Ribonuclease H"/>
    <property type="match status" value="1"/>
</dbReference>
<dbReference type="PANTHER" id="PTHR30231:SF4">
    <property type="entry name" value="PROTEIN NEN2"/>
    <property type="match status" value="1"/>
</dbReference>
<gene>
    <name evidence="5" type="primary">polC_1</name>
    <name evidence="5" type="ORF">GCE9029_00363</name>
</gene>
<keyword evidence="2" id="KW-0378">Hydrolase</keyword>
<keyword evidence="6" id="KW-1185">Reference proteome</keyword>
<dbReference type="InterPro" id="IPR013520">
    <property type="entry name" value="Ribonucl_H"/>
</dbReference>
<dbReference type="GO" id="GO:0003676">
    <property type="term" value="F:nucleic acid binding"/>
    <property type="evidence" value="ECO:0007669"/>
    <property type="project" value="InterPro"/>
</dbReference>
<name>A0A128ESZ4_9GAMM</name>
<dbReference type="OrthoDB" id="5497329at2"/>
<dbReference type="GO" id="GO:0005829">
    <property type="term" value="C:cytosol"/>
    <property type="evidence" value="ECO:0007669"/>
    <property type="project" value="TreeGrafter"/>
</dbReference>
<proteinExistence type="predicted"/>
<dbReference type="AlphaFoldDB" id="A0A128ESZ4"/>
<evidence type="ECO:0000256" key="2">
    <source>
        <dbReference type="ARBA" id="ARBA00022801"/>
    </source>
</evidence>
<feature type="domain" description="Exonuclease" evidence="4">
    <location>
        <begin position="54"/>
        <end position="235"/>
    </location>
</feature>
<reference evidence="6" key="1">
    <citation type="submission" date="2016-02" db="EMBL/GenBank/DDBJ databases">
        <authorList>
            <person name="Rodrigo-Torres Lidia"/>
            <person name="Arahal R.David."/>
        </authorList>
    </citation>
    <scope>NUCLEOTIDE SEQUENCE [LARGE SCALE GENOMIC DNA]</scope>
    <source>
        <strain evidence="6">CECT 9029</strain>
    </source>
</reference>
<accession>A0A128ESZ4</accession>
<evidence type="ECO:0000259" key="4">
    <source>
        <dbReference type="SMART" id="SM00479"/>
    </source>
</evidence>
<sequence length="245" mass="28071">MLILEPKNGAKDFKAGPDWSTLNERLKQKAKVPLLKRFYEAGVVNGETPVSDVEFVALDLETTGLDPSKNDIVSIGLVPFTLNRIHCREAKHWIVKPRKPLEDDSVVFHGITHSDVSDAPDLRRILEEVLASLEGKIVVVHYRRIERDFIEAAVKSRLGETLLFPVVDTLEIESWYYRKPSQKFWSCLLKKPLTSIRLADSRRRYNLPFYQGHNALTDAIATAELLQAQIAHRFGRDYPIKALWR</sequence>
<dbReference type="RefSeq" id="WP_062660772.1">
    <property type="nucleotide sequence ID" value="NZ_FIZX01000001.1"/>
</dbReference>
<dbReference type="SMART" id="SM00479">
    <property type="entry name" value="EXOIII"/>
    <property type="match status" value="1"/>
</dbReference>
<evidence type="ECO:0000256" key="3">
    <source>
        <dbReference type="ARBA" id="ARBA00022839"/>
    </source>
</evidence>
<dbReference type="STRING" id="1796497.GCE9029_00363"/>
<dbReference type="Pfam" id="PF00929">
    <property type="entry name" value="RNase_T"/>
    <property type="match status" value="1"/>
</dbReference>
<organism evidence="5 6">
    <name type="scientific">Grimontia celer</name>
    <dbReference type="NCBI Taxonomy" id="1796497"/>
    <lineage>
        <taxon>Bacteria</taxon>
        <taxon>Pseudomonadati</taxon>
        <taxon>Pseudomonadota</taxon>
        <taxon>Gammaproteobacteria</taxon>
        <taxon>Vibrionales</taxon>
        <taxon>Vibrionaceae</taxon>
        <taxon>Grimontia</taxon>
    </lineage>
</organism>
<evidence type="ECO:0000313" key="5">
    <source>
        <dbReference type="EMBL" id="CZF77697.1"/>
    </source>
</evidence>
<dbReference type="GO" id="GO:0003887">
    <property type="term" value="F:DNA-directed DNA polymerase activity"/>
    <property type="evidence" value="ECO:0007669"/>
    <property type="project" value="UniProtKB-EC"/>
</dbReference>